<reference evidence="1 2" key="1">
    <citation type="journal article" date="2019" name="Sci. Rep.">
        <title>Orb-weaving spider Araneus ventricosus genome elucidates the spidroin gene catalogue.</title>
        <authorList>
            <person name="Kono N."/>
            <person name="Nakamura H."/>
            <person name="Ohtoshi R."/>
            <person name="Moran D.A.P."/>
            <person name="Shinohara A."/>
            <person name="Yoshida Y."/>
            <person name="Fujiwara M."/>
            <person name="Mori M."/>
            <person name="Tomita M."/>
            <person name="Arakawa K."/>
        </authorList>
    </citation>
    <scope>NUCLEOTIDE SEQUENCE [LARGE SCALE GENOMIC DNA]</scope>
</reference>
<proteinExistence type="predicted"/>
<evidence type="ECO:0000313" key="2">
    <source>
        <dbReference type="Proteomes" id="UP000499080"/>
    </source>
</evidence>
<gene>
    <name evidence="1" type="ORF">AVEN_148088_1</name>
</gene>
<keyword evidence="2" id="KW-1185">Reference proteome</keyword>
<dbReference type="Proteomes" id="UP000499080">
    <property type="component" value="Unassembled WGS sequence"/>
</dbReference>
<sequence length="147" mass="16883">MCLTVSHAFSISLIALEDCCIVTSSSDKLSYTFSCCETRKLFGGQLLTIVFLRFIYIISHLQSHDLGQRHHLIDGRLHRYYLDSLKVTFDNAARPKLLPRRRVILVTSSHVFSKTCGRQRSESDISEALSKSDWSLHGLRMVHWSLR</sequence>
<evidence type="ECO:0000313" key="1">
    <source>
        <dbReference type="EMBL" id="GBM49168.1"/>
    </source>
</evidence>
<name>A0A4Y2G975_ARAVE</name>
<dbReference type="AlphaFoldDB" id="A0A4Y2G975"/>
<organism evidence="1 2">
    <name type="scientific">Araneus ventricosus</name>
    <name type="common">Orbweaver spider</name>
    <name type="synonym">Epeira ventricosa</name>
    <dbReference type="NCBI Taxonomy" id="182803"/>
    <lineage>
        <taxon>Eukaryota</taxon>
        <taxon>Metazoa</taxon>
        <taxon>Ecdysozoa</taxon>
        <taxon>Arthropoda</taxon>
        <taxon>Chelicerata</taxon>
        <taxon>Arachnida</taxon>
        <taxon>Araneae</taxon>
        <taxon>Araneomorphae</taxon>
        <taxon>Entelegynae</taxon>
        <taxon>Araneoidea</taxon>
        <taxon>Araneidae</taxon>
        <taxon>Araneus</taxon>
    </lineage>
</organism>
<comment type="caution">
    <text evidence="1">The sequence shown here is derived from an EMBL/GenBank/DDBJ whole genome shotgun (WGS) entry which is preliminary data.</text>
</comment>
<dbReference type="EMBL" id="BGPR01001242">
    <property type="protein sequence ID" value="GBM49168.1"/>
    <property type="molecule type" value="Genomic_DNA"/>
</dbReference>
<protein>
    <submittedName>
        <fullName evidence="1">Uncharacterized protein</fullName>
    </submittedName>
</protein>
<accession>A0A4Y2G975</accession>